<evidence type="ECO:0000256" key="2">
    <source>
        <dbReference type="SAM" id="MobiDB-lite"/>
    </source>
</evidence>
<organism evidence="4">
    <name type="scientific">Attheya septentrionalis</name>
    <dbReference type="NCBI Taxonomy" id="420275"/>
    <lineage>
        <taxon>Eukaryota</taxon>
        <taxon>Sar</taxon>
        <taxon>Stramenopiles</taxon>
        <taxon>Ochrophyta</taxon>
        <taxon>Bacillariophyta</taxon>
        <taxon>Coscinodiscophyceae</taxon>
        <taxon>Chaetocerotophycidae</taxon>
        <taxon>Chaetocerotales</taxon>
        <taxon>Attheyaceae</taxon>
        <taxon>Attheya</taxon>
    </lineage>
</organism>
<dbReference type="InterPro" id="IPR051055">
    <property type="entry name" value="PIF1_helicase"/>
</dbReference>
<dbReference type="InterPro" id="IPR049163">
    <property type="entry name" value="Pif1-like_2B_dom"/>
</dbReference>
<feature type="domain" description="DNA helicase Pif1-like 2B" evidence="3">
    <location>
        <begin position="333"/>
        <end position="367"/>
    </location>
</feature>
<accession>A0A7S2XKT8</accession>
<dbReference type="InterPro" id="IPR027417">
    <property type="entry name" value="P-loop_NTPase"/>
</dbReference>
<sequence>MSLHLLRMRWASPHEGGLGDMPPWGGMQLIVVGDFFQLPPVPNHKSSSSSSSGSSNRCDDSYLLENEELFETEYNLGVGKQGVYAFQSRSWNKTQFGAIELTEVHRQANDEGLLNLLNAIREGQLPLAAEHRGVLSSIRAPLHARTDGILPTELHTKNRVVDEMNKSALLKLPGKSCRYVSKDMVVLDGKYKEKLKKKYKLSKVASMPYLWSCVEEPTYPKRWKEAREEVNALDEKKALLLLEENFEDLVGVRDQRKKLEEEISTIERTEAEKAKITLESITKYMESLASNEQETASICLDRIQAFQEQLKRDFDTLSKHAQARFFQEDCRVGKEFELKAQAQVMLLWNLDLASKLANGSRGVVSGFVPVVEYRQLLQKQVKTRSDESKSPETKGKKGDSNSTDDTNETAVAISSQDASSDQARPVASSCNENIDDDADSVMDGSTMDTSGASKSQIDPILMKEIVDHIATMSIDSIHREHQSMEHVDDSMKELPFVRFKEGQGRVIVPQPFQKEFRSCGTATRYQIPLSLAWAVTIHKSQGMTIDWLRVNLTGCFSDGQAYVACSRGRSVDTMMVENFSEGEIKSNEIVKRFYRALHGDLQYSPPTWSDSLAHFEKTAESEAKLKKVMASRYGTKRCTLCQQPCSVTMVRSNQNGNRGKWIVKCSVVYSKGHTFDFVPVPSI</sequence>
<feature type="coiled-coil region" evidence="1">
    <location>
        <begin position="242"/>
        <end position="279"/>
    </location>
</feature>
<proteinExistence type="predicted"/>
<protein>
    <recommendedName>
        <fullName evidence="3">DNA helicase Pif1-like 2B domain-containing protein</fullName>
    </recommendedName>
</protein>
<evidence type="ECO:0000259" key="3">
    <source>
        <dbReference type="Pfam" id="PF21530"/>
    </source>
</evidence>
<evidence type="ECO:0000256" key="1">
    <source>
        <dbReference type="SAM" id="Coils"/>
    </source>
</evidence>
<evidence type="ECO:0000313" key="4">
    <source>
        <dbReference type="EMBL" id="CAD9808198.1"/>
    </source>
</evidence>
<keyword evidence="1" id="KW-0175">Coiled coil</keyword>
<feature type="compositionally biased region" description="Basic and acidic residues" evidence="2">
    <location>
        <begin position="383"/>
        <end position="399"/>
    </location>
</feature>
<name>A0A7S2XKT8_9STRA</name>
<feature type="compositionally biased region" description="Polar residues" evidence="2">
    <location>
        <begin position="400"/>
        <end position="413"/>
    </location>
</feature>
<feature type="region of interest" description="Disordered" evidence="2">
    <location>
        <begin position="379"/>
        <end position="454"/>
    </location>
</feature>
<dbReference type="AlphaFoldDB" id="A0A7S2XKT8"/>
<reference evidence="4" key="1">
    <citation type="submission" date="2021-01" db="EMBL/GenBank/DDBJ databases">
        <authorList>
            <person name="Corre E."/>
            <person name="Pelletier E."/>
            <person name="Niang G."/>
            <person name="Scheremetjew M."/>
            <person name="Finn R."/>
            <person name="Kale V."/>
            <person name="Holt S."/>
            <person name="Cochrane G."/>
            <person name="Meng A."/>
            <person name="Brown T."/>
            <person name="Cohen L."/>
        </authorList>
    </citation>
    <scope>NUCLEOTIDE SEQUENCE</scope>
    <source>
        <strain evidence="4">CCMP2084</strain>
    </source>
</reference>
<feature type="compositionally biased region" description="Low complexity" evidence="2">
    <location>
        <begin position="414"/>
        <end position="423"/>
    </location>
</feature>
<dbReference type="EMBL" id="HBHQ01000041">
    <property type="protein sequence ID" value="CAD9808198.1"/>
    <property type="molecule type" value="Transcribed_RNA"/>
</dbReference>
<dbReference type="Pfam" id="PF21530">
    <property type="entry name" value="Pif1_2B_dom"/>
    <property type="match status" value="1"/>
</dbReference>
<dbReference type="SUPFAM" id="SSF52540">
    <property type="entry name" value="P-loop containing nucleoside triphosphate hydrolases"/>
    <property type="match status" value="1"/>
</dbReference>
<gene>
    <name evidence="4" type="ORF">ASEP1449_LOCUS20</name>
</gene>
<dbReference type="CDD" id="cd18809">
    <property type="entry name" value="SF1_C_RecD"/>
    <property type="match status" value="1"/>
</dbReference>
<dbReference type="PANTHER" id="PTHR47642">
    <property type="entry name" value="ATP-DEPENDENT DNA HELICASE"/>
    <property type="match status" value="1"/>
</dbReference>